<gene>
    <name evidence="4" type="ORF">L873DRAFT_1789534</name>
</gene>
<keyword evidence="2" id="KW-0812">Transmembrane</keyword>
<feature type="chain" id="PRO_5018167089" description="Mid2 domain-containing protein" evidence="3">
    <location>
        <begin position="25"/>
        <end position="266"/>
    </location>
</feature>
<dbReference type="OrthoDB" id="10620046at2759"/>
<reference evidence="4 5" key="1">
    <citation type="journal article" date="2018" name="Nat. Ecol. Evol.">
        <title>Pezizomycetes genomes reveal the molecular basis of ectomycorrhizal truffle lifestyle.</title>
        <authorList>
            <person name="Murat C."/>
            <person name="Payen T."/>
            <person name="Noel B."/>
            <person name="Kuo A."/>
            <person name="Morin E."/>
            <person name="Chen J."/>
            <person name="Kohler A."/>
            <person name="Krizsan K."/>
            <person name="Balestrini R."/>
            <person name="Da Silva C."/>
            <person name="Montanini B."/>
            <person name="Hainaut M."/>
            <person name="Levati E."/>
            <person name="Barry K.W."/>
            <person name="Belfiori B."/>
            <person name="Cichocki N."/>
            <person name="Clum A."/>
            <person name="Dockter R.B."/>
            <person name="Fauchery L."/>
            <person name="Guy J."/>
            <person name="Iotti M."/>
            <person name="Le Tacon F."/>
            <person name="Lindquist E.A."/>
            <person name="Lipzen A."/>
            <person name="Malagnac F."/>
            <person name="Mello A."/>
            <person name="Molinier V."/>
            <person name="Miyauchi S."/>
            <person name="Poulain J."/>
            <person name="Riccioni C."/>
            <person name="Rubini A."/>
            <person name="Sitrit Y."/>
            <person name="Splivallo R."/>
            <person name="Traeger S."/>
            <person name="Wang M."/>
            <person name="Zifcakova L."/>
            <person name="Wipf D."/>
            <person name="Zambonelli A."/>
            <person name="Paolocci F."/>
            <person name="Nowrousian M."/>
            <person name="Ottonello S."/>
            <person name="Baldrian P."/>
            <person name="Spatafora J.W."/>
            <person name="Henrissat B."/>
            <person name="Nagy L.G."/>
            <person name="Aury J.M."/>
            <person name="Wincker P."/>
            <person name="Grigoriev I.V."/>
            <person name="Bonfante P."/>
            <person name="Martin F.M."/>
        </authorList>
    </citation>
    <scope>NUCLEOTIDE SEQUENCE [LARGE SCALE GENOMIC DNA]</scope>
    <source>
        <strain evidence="4 5">120613-1</strain>
    </source>
</reference>
<evidence type="ECO:0000256" key="3">
    <source>
        <dbReference type="SAM" id="SignalP"/>
    </source>
</evidence>
<keyword evidence="3" id="KW-0732">Signal</keyword>
<protein>
    <recommendedName>
        <fullName evidence="6">Mid2 domain-containing protein</fullName>
    </recommendedName>
</protein>
<evidence type="ECO:0000313" key="5">
    <source>
        <dbReference type="Proteomes" id="UP000276215"/>
    </source>
</evidence>
<accession>A0A3N4JQQ9</accession>
<keyword evidence="2" id="KW-0472">Membrane</keyword>
<evidence type="ECO:0000313" key="4">
    <source>
        <dbReference type="EMBL" id="RPA99597.1"/>
    </source>
</evidence>
<evidence type="ECO:0000256" key="2">
    <source>
        <dbReference type="SAM" id="Phobius"/>
    </source>
</evidence>
<keyword evidence="5" id="KW-1185">Reference proteome</keyword>
<dbReference type="Proteomes" id="UP000276215">
    <property type="component" value="Unassembled WGS sequence"/>
</dbReference>
<evidence type="ECO:0008006" key="6">
    <source>
        <dbReference type="Google" id="ProtNLM"/>
    </source>
</evidence>
<feature type="signal peptide" evidence="3">
    <location>
        <begin position="1"/>
        <end position="24"/>
    </location>
</feature>
<organism evidence="4 5">
    <name type="scientific">Choiromyces venosus 120613-1</name>
    <dbReference type="NCBI Taxonomy" id="1336337"/>
    <lineage>
        <taxon>Eukaryota</taxon>
        <taxon>Fungi</taxon>
        <taxon>Dikarya</taxon>
        <taxon>Ascomycota</taxon>
        <taxon>Pezizomycotina</taxon>
        <taxon>Pezizomycetes</taxon>
        <taxon>Pezizales</taxon>
        <taxon>Tuberaceae</taxon>
        <taxon>Choiromyces</taxon>
    </lineage>
</organism>
<feature type="compositionally biased region" description="Polar residues" evidence="1">
    <location>
        <begin position="157"/>
        <end position="182"/>
    </location>
</feature>
<feature type="region of interest" description="Disordered" evidence="1">
    <location>
        <begin position="119"/>
        <end position="199"/>
    </location>
</feature>
<dbReference type="AlphaFoldDB" id="A0A3N4JQQ9"/>
<keyword evidence="2" id="KW-1133">Transmembrane helix</keyword>
<name>A0A3N4JQQ9_9PEZI</name>
<proteinExistence type="predicted"/>
<sequence length="266" mass="28385">MSSNFFVVFTWLIFLVAASVDAEAAGPMMTTTLLRPRENRPPMQDCSTACQLVTLSNESGRSIFSKLCGAAIPDRACTKSGQLETNVTISGAGAQDILLKCLCSTSGDGVELSRSAVSVGASSTYIPPQKPSYASRPMPAVTATTLGTSIDRKPDSKPSSTSFSRITTSKPEATPSTIQKDNTNQEHSRQTDTTASLENQKKAPLSPGAAAGIAVAALVTVAIFVAVGFLAWRRHIKTRGKEPDFESVWDGQRFPRNIPVIGKRFK</sequence>
<dbReference type="EMBL" id="ML120386">
    <property type="protein sequence ID" value="RPA99597.1"/>
    <property type="molecule type" value="Genomic_DNA"/>
</dbReference>
<evidence type="ECO:0000256" key="1">
    <source>
        <dbReference type="SAM" id="MobiDB-lite"/>
    </source>
</evidence>
<feature type="transmembrane region" description="Helical" evidence="2">
    <location>
        <begin position="209"/>
        <end position="232"/>
    </location>
</feature>